<keyword evidence="2" id="KW-1185">Reference proteome</keyword>
<proteinExistence type="predicted"/>
<sequence>MDSSARKTISMAKYLQEALDFEEQIMKATIWVKNNNIKAILPRYVTMNQEEKDRIRYLHMKAATSDVTERETCEMNTAVEFLLETREAHIHFASEMHRLNLSGVSSRQIE</sequence>
<dbReference type="AlphaFoldDB" id="A0A7M5XBM6"/>
<evidence type="ECO:0000313" key="1">
    <source>
        <dbReference type="EnsemblMetazoa" id="CLYHEMP020655.1"/>
    </source>
</evidence>
<accession>A0A7M5XBM6</accession>
<dbReference type="Proteomes" id="UP000594262">
    <property type="component" value="Unplaced"/>
</dbReference>
<reference evidence="1" key="1">
    <citation type="submission" date="2021-01" db="UniProtKB">
        <authorList>
            <consortium name="EnsemblMetazoa"/>
        </authorList>
    </citation>
    <scope>IDENTIFICATION</scope>
</reference>
<dbReference type="EnsemblMetazoa" id="CLYHEMT020655.1">
    <property type="protein sequence ID" value="CLYHEMP020655.1"/>
    <property type="gene ID" value="CLYHEMG020655"/>
</dbReference>
<name>A0A7M5XBM6_9CNID</name>
<evidence type="ECO:0000313" key="2">
    <source>
        <dbReference type="Proteomes" id="UP000594262"/>
    </source>
</evidence>
<protein>
    <submittedName>
        <fullName evidence="1">Uncharacterized protein</fullName>
    </submittedName>
</protein>
<organism evidence="1 2">
    <name type="scientific">Clytia hemisphaerica</name>
    <dbReference type="NCBI Taxonomy" id="252671"/>
    <lineage>
        <taxon>Eukaryota</taxon>
        <taxon>Metazoa</taxon>
        <taxon>Cnidaria</taxon>
        <taxon>Hydrozoa</taxon>
        <taxon>Hydroidolina</taxon>
        <taxon>Leptothecata</taxon>
        <taxon>Obeliida</taxon>
        <taxon>Clytiidae</taxon>
        <taxon>Clytia</taxon>
    </lineage>
</organism>